<dbReference type="EMBL" id="MN738786">
    <property type="protein sequence ID" value="QHT36786.1"/>
    <property type="molecule type" value="Genomic_DNA"/>
</dbReference>
<dbReference type="InterPro" id="IPR002654">
    <property type="entry name" value="Glyco_trans_25"/>
</dbReference>
<accession>A0A6C0F507</accession>
<dbReference type="Pfam" id="PF01755">
    <property type="entry name" value="Glyco_transf_25"/>
    <property type="match status" value="1"/>
</dbReference>
<sequence length="247" mass="28868">MMLIISLLITICFLLFIVSMGVTVYNNDSKKYNKFTKIPMYCIYIPKREDSIKKVFKKLNLDVTFMKGIDKNTINIDNLVKMNKIIPWGKENIGRIACHYSHLMVIKEFLKSGDERCIIFEDDLYCNYSKKKVSDILTKIFNNLPEDCDILYLGYCWEICKHMTKVNPYIMNASEPKCRHAYSINRRTAKILLDKTSIMYHNGDEMYSKLIKNGTLKAYLASVVLFEQNRGYFGSELNNNHKPIKCI</sequence>
<organism evidence="2">
    <name type="scientific">viral metagenome</name>
    <dbReference type="NCBI Taxonomy" id="1070528"/>
    <lineage>
        <taxon>unclassified sequences</taxon>
        <taxon>metagenomes</taxon>
        <taxon>organismal metagenomes</taxon>
    </lineage>
</organism>
<proteinExistence type="predicted"/>
<reference evidence="2" key="1">
    <citation type="journal article" date="2020" name="Nature">
        <title>Giant virus diversity and host interactions through global metagenomics.</title>
        <authorList>
            <person name="Schulz F."/>
            <person name="Roux S."/>
            <person name="Paez-Espino D."/>
            <person name="Jungbluth S."/>
            <person name="Walsh D.A."/>
            <person name="Denef V.J."/>
            <person name="McMahon K.D."/>
            <person name="Konstantinidis K.T."/>
            <person name="Eloe-Fadrosh E.A."/>
            <person name="Kyrpides N.C."/>
            <person name="Woyke T."/>
        </authorList>
    </citation>
    <scope>NUCLEOTIDE SEQUENCE</scope>
    <source>
        <strain evidence="2">GVMAG-S-ERX555967-130</strain>
    </source>
</reference>
<protein>
    <recommendedName>
        <fullName evidence="1">Glycosyl transferase family 25 domain-containing protein</fullName>
    </recommendedName>
</protein>
<feature type="domain" description="Glycosyl transferase family 25" evidence="1">
    <location>
        <begin position="47"/>
        <end position="196"/>
    </location>
</feature>
<name>A0A6C0F507_9ZZZZ</name>
<evidence type="ECO:0000259" key="1">
    <source>
        <dbReference type="Pfam" id="PF01755"/>
    </source>
</evidence>
<dbReference type="AlphaFoldDB" id="A0A6C0F507"/>
<evidence type="ECO:0000313" key="2">
    <source>
        <dbReference type="EMBL" id="QHT36786.1"/>
    </source>
</evidence>